<keyword evidence="2" id="KW-1185">Reference proteome</keyword>
<dbReference type="InterPro" id="IPR039437">
    <property type="entry name" value="FrzH/put_lumazine-bd"/>
</dbReference>
<dbReference type="SUPFAM" id="SSF54427">
    <property type="entry name" value="NTF2-like"/>
    <property type="match status" value="1"/>
</dbReference>
<dbReference type="AlphaFoldDB" id="A0A9X3ET56"/>
<organism evidence="1 2">
    <name type="scientific">Nannocystis pusilla</name>
    <dbReference type="NCBI Taxonomy" id="889268"/>
    <lineage>
        <taxon>Bacteria</taxon>
        <taxon>Pseudomonadati</taxon>
        <taxon>Myxococcota</taxon>
        <taxon>Polyangia</taxon>
        <taxon>Nannocystales</taxon>
        <taxon>Nannocystaceae</taxon>
        <taxon>Nannocystis</taxon>
    </lineage>
</organism>
<sequence length="71" mass="7684">MGAVYAERQDRGETDRESRWRVLAVVGHGKLAAVKTDVVVAGTRYVDHILLLRVADGWRIAAAAWGPAPAS</sequence>
<gene>
    <name evidence="1" type="ORF">OV079_28055</name>
</gene>
<protein>
    <submittedName>
        <fullName evidence="1">Nuclear transport factor 2 family protein</fullName>
    </submittedName>
</protein>
<dbReference type="EMBL" id="JAPNKE010000002">
    <property type="protein sequence ID" value="MCY1009350.1"/>
    <property type="molecule type" value="Genomic_DNA"/>
</dbReference>
<evidence type="ECO:0000313" key="1">
    <source>
        <dbReference type="EMBL" id="MCY1009350.1"/>
    </source>
</evidence>
<reference evidence="1" key="1">
    <citation type="submission" date="2022-11" db="EMBL/GenBank/DDBJ databases">
        <title>Minimal conservation of predation-associated metabolite biosynthetic gene clusters underscores biosynthetic potential of Myxococcota including descriptions for ten novel species: Archangium lansinium sp. nov., Myxococcus landrumus sp. nov., Nannocystis bai.</title>
        <authorList>
            <person name="Ahearne A."/>
            <person name="Stevens C."/>
            <person name="Phillips K."/>
        </authorList>
    </citation>
    <scope>NUCLEOTIDE SEQUENCE</scope>
    <source>
        <strain evidence="1">Na p29</strain>
    </source>
</reference>
<dbReference type="InterPro" id="IPR032710">
    <property type="entry name" value="NTF2-like_dom_sf"/>
</dbReference>
<dbReference type="Gene3D" id="3.10.450.50">
    <property type="match status" value="1"/>
</dbReference>
<dbReference type="RefSeq" id="WP_267772014.1">
    <property type="nucleotide sequence ID" value="NZ_JAPNKE010000002.1"/>
</dbReference>
<name>A0A9X3ET56_9BACT</name>
<evidence type="ECO:0000313" key="2">
    <source>
        <dbReference type="Proteomes" id="UP001150924"/>
    </source>
</evidence>
<dbReference type="Proteomes" id="UP001150924">
    <property type="component" value="Unassembled WGS sequence"/>
</dbReference>
<comment type="caution">
    <text evidence="1">The sequence shown here is derived from an EMBL/GenBank/DDBJ whole genome shotgun (WGS) entry which is preliminary data.</text>
</comment>
<dbReference type="Pfam" id="PF12893">
    <property type="entry name" value="Lumazine_bd_2"/>
    <property type="match status" value="1"/>
</dbReference>
<accession>A0A9X3ET56</accession>
<proteinExistence type="predicted"/>